<evidence type="ECO:0000259" key="6">
    <source>
        <dbReference type="Pfam" id="PF02631"/>
    </source>
</evidence>
<dbReference type="Pfam" id="PF02631">
    <property type="entry name" value="RecX_HTH2"/>
    <property type="match status" value="1"/>
</dbReference>
<dbReference type="EMBL" id="NTJZ01000001">
    <property type="protein sequence ID" value="PDH35406.1"/>
    <property type="molecule type" value="Genomic_DNA"/>
</dbReference>
<evidence type="ECO:0000256" key="4">
    <source>
        <dbReference type="ARBA" id="ARBA00022490"/>
    </source>
</evidence>
<dbReference type="Proteomes" id="UP000219329">
    <property type="component" value="Unassembled WGS sequence"/>
</dbReference>
<evidence type="ECO:0000256" key="1">
    <source>
        <dbReference type="ARBA" id="ARBA00004496"/>
    </source>
</evidence>
<evidence type="ECO:0000313" key="8">
    <source>
        <dbReference type="EMBL" id="PDH35406.1"/>
    </source>
</evidence>
<feature type="domain" description="RecX first three-helical" evidence="7">
    <location>
        <begin position="17"/>
        <end position="49"/>
    </location>
</feature>
<evidence type="ECO:0000313" key="9">
    <source>
        <dbReference type="Proteomes" id="UP000219329"/>
    </source>
</evidence>
<keyword evidence="4 5" id="KW-0963">Cytoplasm</keyword>
<dbReference type="InterPro" id="IPR003783">
    <property type="entry name" value="Regulatory_RecX"/>
</dbReference>
<dbReference type="HAMAP" id="MF_01114">
    <property type="entry name" value="RecX"/>
    <property type="match status" value="1"/>
</dbReference>
<comment type="function">
    <text evidence="5">Modulates RecA activity.</text>
</comment>
<comment type="caution">
    <text evidence="8">The sequence shown here is derived from an EMBL/GenBank/DDBJ whole genome shotgun (WGS) entry which is preliminary data.</text>
</comment>
<feature type="domain" description="RecX second three-helical" evidence="6">
    <location>
        <begin position="64"/>
        <end position="102"/>
    </location>
</feature>
<dbReference type="PANTHER" id="PTHR33602:SF1">
    <property type="entry name" value="REGULATORY PROTEIN RECX FAMILY PROTEIN"/>
    <property type="match status" value="1"/>
</dbReference>
<dbReference type="InterPro" id="IPR053924">
    <property type="entry name" value="RecX_HTH_2nd"/>
</dbReference>
<evidence type="ECO:0000256" key="5">
    <source>
        <dbReference type="HAMAP-Rule" id="MF_01114"/>
    </source>
</evidence>
<evidence type="ECO:0000256" key="2">
    <source>
        <dbReference type="ARBA" id="ARBA00009695"/>
    </source>
</evidence>
<comment type="similarity">
    <text evidence="2 5">Belongs to the RecX family.</text>
</comment>
<evidence type="ECO:0000259" key="7">
    <source>
        <dbReference type="Pfam" id="PF21982"/>
    </source>
</evidence>
<accession>A0A2A5WGZ7</accession>
<evidence type="ECO:0000256" key="3">
    <source>
        <dbReference type="ARBA" id="ARBA00018111"/>
    </source>
</evidence>
<dbReference type="InterPro" id="IPR036388">
    <property type="entry name" value="WH-like_DNA-bd_sf"/>
</dbReference>
<dbReference type="InterPro" id="IPR053926">
    <property type="entry name" value="RecX_HTH_1st"/>
</dbReference>
<dbReference type="PANTHER" id="PTHR33602">
    <property type="entry name" value="REGULATORY PROTEIN RECX FAMILY PROTEIN"/>
    <property type="match status" value="1"/>
</dbReference>
<name>A0A2A5WGZ7_9GAMM</name>
<comment type="subcellular location">
    <subcellularLocation>
        <location evidence="1 5">Cytoplasm</location>
    </subcellularLocation>
</comment>
<reference evidence="8 9" key="1">
    <citation type="submission" date="2017-08" db="EMBL/GenBank/DDBJ databases">
        <title>Fine stratification of microbial communities through a metagenomic profile of the photic zone.</title>
        <authorList>
            <person name="Haro-Moreno J.M."/>
            <person name="Lopez-Perez M."/>
            <person name="De La Torre J."/>
            <person name="Picazo A."/>
            <person name="Camacho A."/>
            <person name="Rodriguez-Valera F."/>
        </authorList>
    </citation>
    <scope>NUCLEOTIDE SEQUENCE [LARGE SCALE GENOMIC DNA]</scope>
    <source>
        <strain evidence="8">MED-G28</strain>
    </source>
</reference>
<proteinExistence type="inferred from homology"/>
<dbReference type="GO" id="GO:0005737">
    <property type="term" value="C:cytoplasm"/>
    <property type="evidence" value="ECO:0007669"/>
    <property type="project" value="UniProtKB-SubCell"/>
</dbReference>
<protein>
    <recommendedName>
        <fullName evidence="3 5">Regulatory protein RecX</fullName>
    </recommendedName>
</protein>
<dbReference type="GO" id="GO:0006282">
    <property type="term" value="P:regulation of DNA repair"/>
    <property type="evidence" value="ECO:0007669"/>
    <property type="project" value="UniProtKB-UniRule"/>
</dbReference>
<gene>
    <name evidence="5" type="primary">recX</name>
    <name evidence="8" type="ORF">CNF02_01460</name>
</gene>
<sequence>MSVNNYKNRTPSVSVLRRAAMDYLARREHSIYELKQKLFIKYPDSTLEDLVNALDELRSENLQSDHRFAECYVRYRKSKGFAYKHIRADLSSRGVHIDIVNDYLFSEDPEWQVMANSLIDKKVSNSHEMVYGSKQHRRLVRFLESRGFLLCEIQKAVYRNLKFIPT</sequence>
<dbReference type="Gene3D" id="1.10.10.10">
    <property type="entry name" value="Winged helix-like DNA-binding domain superfamily/Winged helix DNA-binding domain"/>
    <property type="match status" value="2"/>
</dbReference>
<dbReference type="Pfam" id="PF21982">
    <property type="entry name" value="RecX_HTH1"/>
    <property type="match status" value="1"/>
</dbReference>
<organism evidence="8 9">
    <name type="scientific">OM182 bacterium MED-G28</name>
    <dbReference type="NCBI Taxonomy" id="1986256"/>
    <lineage>
        <taxon>Bacteria</taxon>
        <taxon>Pseudomonadati</taxon>
        <taxon>Pseudomonadota</taxon>
        <taxon>Gammaproteobacteria</taxon>
        <taxon>OMG group</taxon>
        <taxon>OM182 clade</taxon>
    </lineage>
</organism>
<dbReference type="AlphaFoldDB" id="A0A2A5WGZ7"/>